<dbReference type="Proteomes" id="UP000478493">
    <property type="component" value="Unassembled WGS sequence"/>
</dbReference>
<organism evidence="1 2">
    <name type="scientific">Bacteroides ovatus</name>
    <dbReference type="NCBI Taxonomy" id="28116"/>
    <lineage>
        <taxon>Bacteria</taxon>
        <taxon>Pseudomonadati</taxon>
        <taxon>Bacteroidota</taxon>
        <taxon>Bacteroidia</taxon>
        <taxon>Bacteroidales</taxon>
        <taxon>Bacteroidaceae</taxon>
        <taxon>Bacteroides</taxon>
    </lineage>
</organism>
<dbReference type="RefSeq" id="WP_004302371.1">
    <property type="nucleotide sequence ID" value="NZ_JADNEH010000001.1"/>
</dbReference>
<reference evidence="1 2" key="1">
    <citation type="journal article" date="2019" name="Nat. Med.">
        <title>A library of human gut bacterial isolates paired with longitudinal multiomics data enables mechanistic microbiome research.</title>
        <authorList>
            <person name="Poyet M."/>
            <person name="Groussin M."/>
            <person name="Gibbons S.M."/>
            <person name="Avila-Pacheco J."/>
            <person name="Jiang X."/>
            <person name="Kearney S.M."/>
            <person name="Perrotta A.R."/>
            <person name="Berdy B."/>
            <person name="Zhao S."/>
            <person name="Lieberman T.D."/>
            <person name="Swanson P.K."/>
            <person name="Smith M."/>
            <person name="Roesemann S."/>
            <person name="Alexander J.E."/>
            <person name="Rich S.A."/>
            <person name="Livny J."/>
            <person name="Vlamakis H."/>
            <person name="Clish C."/>
            <person name="Bullock K."/>
            <person name="Deik A."/>
            <person name="Scott J."/>
            <person name="Pierce K.A."/>
            <person name="Xavier R.J."/>
            <person name="Alm E.J."/>
        </authorList>
    </citation>
    <scope>NUCLEOTIDE SEQUENCE [LARGE SCALE GENOMIC DNA]</scope>
    <source>
        <strain evidence="1 2">BIOML-A41</strain>
    </source>
</reference>
<dbReference type="AlphaFoldDB" id="A0A5M5MD86"/>
<name>A0A5M5MD86_BACOV</name>
<gene>
    <name evidence="1" type="ORF">F3B85_01780</name>
</gene>
<protein>
    <recommendedName>
        <fullName evidence="3">Molecular chaperone Tir</fullName>
    </recommendedName>
</protein>
<evidence type="ECO:0000313" key="1">
    <source>
        <dbReference type="EMBL" id="KAA4543418.1"/>
    </source>
</evidence>
<comment type="caution">
    <text evidence="1">The sequence shown here is derived from an EMBL/GenBank/DDBJ whole genome shotgun (WGS) entry which is preliminary data.</text>
</comment>
<evidence type="ECO:0000313" key="2">
    <source>
        <dbReference type="Proteomes" id="UP000478493"/>
    </source>
</evidence>
<sequence length="126" mass="14698">MKTVEKVFEALKNEGLVPVMENFGISFKFQMTNYVYMEDENDESFFNLLIPNIYDVSEENELEVLRAINNVNNSMKVAKLVISNDSVWVCFENLLDKEHKMEDLVPVAVSTLYQARQRFYAALKEE</sequence>
<evidence type="ECO:0008006" key="3">
    <source>
        <dbReference type="Google" id="ProtNLM"/>
    </source>
</evidence>
<accession>A0A5M5MD86</accession>
<dbReference type="EMBL" id="VWGP01000001">
    <property type="protein sequence ID" value="KAA4543418.1"/>
    <property type="molecule type" value="Genomic_DNA"/>
</dbReference>
<proteinExistence type="predicted"/>